<feature type="domain" description="Photolyase/cryptochrome alpha/beta" evidence="5">
    <location>
        <begin position="1"/>
        <end position="116"/>
    </location>
</feature>
<accession>A0A916UFC2</accession>
<dbReference type="GO" id="GO:0071949">
    <property type="term" value="F:FAD binding"/>
    <property type="evidence" value="ECO:0007669"/>
    <property type="project" value="TreeGrafter"/>
</dbReference>
<evidence type="ECO:0000313" key="6">
    <source>
        <dbReference type="EMBL" id="GGC68873.1"/>
    </source>
</evidence>
<dbReference type="AlphaFoldDB" id="A0A916UFC2"/>
<sequence>MLVEAIAKSESILPVYFFDPRHFDQLSFHQSSVLRTNFLLESVAQLRQSFQKLGGDLLIIHGLPEDHIADLVEQYSISEVYHHREVAPAETRVSANVEDRLWKIEVNLKHFIGHTLYNKEDLPFPIKDIPDVFTQFRKKTERDAIVKSCFDAPEAISFVPDVEWGQLPSLADLYAGQCPVIEDGAVRLRGGEQEGLQHLADLLRPDSSIYIKVSTRNSDPSGYISELSPWLSLGCLSPRMVYWTIKAAEERYGNNPNFTNLLLGLFKRDYFRFMFKKHGASYLENTVSKEDTTPDSSFEQWKRGETGNVQVDAYMKLLADTGYLPSYGRVLAATFLVHVIKTDWMKGAAYFEAQLVDYTASSNWGNWKFIADSVSGMKSKNGFDVDKYLKILNIPAVA</sequence>
<dbReference type="Gene3D" id="1.10.579.10">
    <property type="entry name" value="DNA Cyclobutane Dipyrimidine Photolyase, subunit A, domain 3"/>
    <property type="match status" value="1"/>
</dbReference>
<evidence type="ECO:0000313" key="7">
    <source>
        <dbReference type="Proteomes" id="UP000651668"/>
    </source>
</evidence>
<evidence type="ECO:0000256" key="3">
    <source>
        <dbReference type="ARBA" id="ARBA00022827"/>
    </source>
</evidence>
<dbReference type="PANTHER" id="PTHR11455">
    <property type="entry name" value="CRYPTOCHROME"/>
    <property type="match status" value="1"/>
</dbReference>
<dbReference type="SUPFAM" id="SSF48173">
    <property type="entry name" value="Cryptochrome/photolyase FAD-binding domain"/>
    <property type="match status" value="1"/>
</dbReference>
<dbReference type="Pfam" id="PF03441">
    <property type="entry name" value="FAD_binding_7"/>
    <property type="match status" value="1"/>
</dbReference>
<evidence type="ECO:0000256" key="4">
    <source>
        <dbReference type="PIRSR" id="PIRSR602081-1"/>
    </source>
</evidence>
<proteinExistence type="predicted"/>
<dbReference type="PANTHER" id="PTHR11455:SF22">
    <property type="entry name" value="CRYPTOCHROME DASH"/>
    <property type="match status" value="1"/>
</dbReference>
<dbReference type="InterPro" id="IPR036155">
    <property type="entry name" value="Crypto/Photolyase_N_sf"/>
</dbReference>
<reference evidence="6" key="2">
    <citation type="submission" date="2020-09" db="EMBL/GenBank/DDBJ databases">
        <authorList>
            <person name="Sun Q."/>
            <person name="Zhou Y."/>
        </authorList>
    </citation>
    <scope>NUCLEOTIDE SEQUENCE</scope>
    <source>
        <strain evidence="6">CGMCC 1.15343</strain>
    </source>
</reference>
<evidence type="ECO:0000256" key="2">
    <source>
        <dbReference type="ARBA" id="ARBA00022630"/>
    </source>
</evidence>
<protein>
    <submittedName>
        <fullName evidence="6">Deoxyribodipyrimidine photo-lyase</fullName>
    </submittedName>
</protein>
<evidence type="ECO:0000256" key="1">
    <source>
        <dbReference type="ARBA" id="ARBA00001932"/>
    </source>
</evidence>
<dbReference type="Proteomes" id="UP000651668">
    <property type="component" value="Unassembled WGS sequence"/>
</dbReference>
<dbReference type="InterPro" id="IPR014729">
    <property type="entry name" value="Rossmann-like_a/b/a_fold"/>
</dbReference>
<dbReference type="PROSITE" id="PS51645">
    <property type="entry name" value="PHR_CRY_ALPHA_BETA"/>
    <property type="match status" value="1"/>
</dbReference>
<organism evidence="6 7">
    <name type="scientific">Pedobacter quisquiliarum</name>
    <dbReference type="NCBI Taxonomy" id="1834438"/>
    <lineage>
        <taxon>Bacteria</taxon>
        <taxon>Pseudomonadati</taxon>
        <taxon>Bacteroidota</taxon>
        <taxon>Sphingobacteriia</taxon>
        <taxon>Sphingobacteriales</taxon>
        <taxon>Sphingobacteriaceae</taxon>
        <taxon>Pedobacter</taxon>
    </lineage>
</organism>
<dbReference type="GO" id="GO:0003677">
    <property type="term" value="F:DNA binding"/>
    <property type="evidence" value="ECO:0007669"/>
    <property type="project" value="TreeGrafter"/>
</dbReference>
<name>A0A916UFC2_9SPHI</name>
<dbReference type="GO" id="GO:0000719">
    <property type="term" value="P:photoreactive repair"/>
    <property type="evidence" value="ECO:0007669"/>
    <property type="project" value="TreeGrafter"/>
</dbReference>
<feature type="binding site" evidence="4">
    <location>
        <position position="210"/>
    </location>
    <ligand>
        <name>FAD</name>
        <dbReference type="ChEBI" id="CHEBI:57692"/>
    </ligand>
</feature>
<dbReference type="Gene3D" id="1.25.40.80">
    <property type="match status" value="1"/>
</dbReference>
<keyword evidence="2 4" id="KW-0285">Flavoprotein</keyword>
<comment type="cofactor">
    <cofactor evidence="4">
        <name>FAD</name>
        <dbReference type="ChEBI" id="CHEBI:57692"/>
    </cofactor>
    <text evidence="4">Binds 1 FAD per subunit.</text>
</comment>
<dbReference type="Pfam" id="PF00875">
    <property type="entry name" value="DNA_photolyase"/>
    <property type="match status" value="1"/>
</dbReference>
<keyword evidence="7" id="KW-1185">Reference proteome</keyword>
<dbReference type="GO" id="GO:0003904">
    <property type="term" value="F:deoxyribodipyrimidine photo-lyase activity"/>
    <property type="evidence" value="ECO:0007669"/>
    <property type="project" value="TreeGrafter"/>
</dbReference>
<reference evidence="6" key="1">
    <citation type="journal article" date="2014" name="Int. J. Syst. Evol. Microbiol.">
        <title>Complete genome sequence of Corynebacterium casei LMG S-19264T (=DSM 44701T), isolated from a smear-ripened cheese.</title>
        <authorList>
            <consortium name="US DOE Joint Genome Institute (JGI-PGF)"/>
            <person name="Walter F."/>
            <person name="Albersmeier A."/>
            <person name="Kalinowski J."/>
            <person name="Ruckert C."/>
        </authorList>
    </citation>
    <scope>NUCLEOTIDE SEQUENCE</scope>
    <source>
        <strain evidence="6">CGMCC 1.15343</strain>
    </source>
</reference>
<dbReference type="InterPro" id="IPR005101">
    <property type="entry name" value="Cryptochr/Photolyase_FAD-bd"/>
</dbReference>
<comment type="caution">
    <text evidence="6">The sequence shown here is derived from an EMBL/GenBank/DDBJ whole genome shotgun (WGS) entry which is preliminary data.</text>
</comment>
<keyword evidence="3 4" id="KW-0274">FAD</keyword>
<dbReference type="Gene3D" id="3.40.50.620">
    <property type="entry name" value="HUPs"/>
    <property type="match status" value="1"/>
</dbReference>
<dbReference type="SUPFAM" id="SSF52425">
    <property type="entry name" value="Cryptochrome/photolyase, N-terminal domain"/>
    <property type="match status" value="1"/>
</dbReference>
<comment type="cofactor">
    <cofactor evidence="1">
        <name>(6R)-5,10-methylene-5,6,7,8-tetrahydrofolate</name>
        <dbReference type="ChEBI" id="CHEBI:15636"/>
    </cofactor>
</comment>
<dbReference type="InterPro" id="IPR036134">
    <property type="entry name" value="Crypto/Photolyase_FAD-like_sf"/>
</dbReference>
<dbReference type="InterPro" id="IPR006050">
    <property type="entry name" value="DNA_photolyase_N"/>
</dbReference>
<dbReference type="EMBL" id="BMIL01000007">
    <property type="protein sequence ID" value="GGC68873.1"/>
    <property type="molecule type" value="Genomic_DNA"/>
</dbReference>
<gene>
    <name evidence="6" type="primary">phrB3</name>
    <name evidence="6" type="ORF">GCM10011387_22850</name>
</gene>
<evidence type="ECO:0000259" key="5">
    <source>
        <dbReference type="PROSITE" id="PS51645"/>
    </source>
</evidence>
<dbReference type="InterPro" id="IPR002081">
    <property type="entry name" value="Cryptochrome/DNA_photolyase_1"/>
</dbReference>